<reference evidence="1" key="1">
    <citation type="journal article" date="2018" name="Nat. Plants">
        <title>Whole-genome landscape of Medicago truncatula symbiotic genes.</title>
        <authorList>
            <person name="Pecrix Y."/>
            <person name="Gamas P."/>
            <person name="Carrere S."/>
        </authorList>
    </citation>
    <scope>NUCLEOTIDE SEQUENCE</scope>
    <source>
        <tissue evidence="1">Leaves</tissue>
    </source>
</reference>
<dbReference type="AlphaFoldDB" id="A0A396H1A8"/>
<accession>A0A396H1A8</accession>
<evidence type="ECO:0000313" key="1">
    <source>
        <dbReference type="EMBL" id="RHN46538.1"/>
    </source>
</evidence>
<dbReference type="Proteomes" id="UP000265566">
    <property type="component" value="Chromosome 7"/>
</dbReference>
<gene>
    <name evidence="1" type="ORF">MtrunA17_Chr7g0243291</name>
</gene>
<proteinExistence type="predicted"/>
<dbReference type="EMBL" id="PSQE01000007">
    <property type="protein sequence ID" value="RHN46538.1"/>
    <property type="molecule type" value="Genomic_DNA"/>
</dbReference>
<dbReference type="Gramene" id="rna41034">
    <property type="protein sequence ID" value="RHN46538.1"/>
    <property type="gene ID" value="gene41034"/>
</dbReference>
<comment type="caution">
    <text evidence="1">The sequence shown here is derived from an EMBL/GenBank/DDBJ whole genome shotgun (WGS) entry which is preliminary data.</text>
</comment>
<protein>
    <submittedName>
        <fullName evidence="1">Uncharacterized protein</fullName>
    </submittedName>
</protein>
<organism evidence="1">
    <name type="scientific">Medicago truncatula</name>
    <name type="common">Barrel medic</name>
    <name type="synonym">Medicago tribuloides</name>
    <dbReference type="NCBI Taxonomy" id="3880"/>
    <lineage>
        <taxon>Eukaryota</taxon>
        <taxon>Viridiplantae</taxon>
        <taxon>Streptophyta</taxon>
        <taxon>Embryophyta</taxon>
        <taxon>Tracheophyta</taxon>
        <taxon>Spermatophyta</taxon>
        <taxon>Magnoliopsida</taxon>
        <taxon>eudicotyledons</taxon>
        <taxon>Gunneridae</taxon>
        <taxon>Pentapetalae</taxon>
        <taxon>rosids</taxon>
        <taxon>fabids</taxon>
        <taxon>Fabales</taxon>
        <taxon>Fabaceae</taxon>
        <taxon>Papilionoideae</taxon>
        <taxon>50 kb inversion clade</taxon>
        <taxon>NPAAA clade</taxon>
        <taxon>Hologalegina</taxon>
        <taxon>IRL clade</taxon>
        <taxon>Trifolieae</taxon>
        <taxon>Medicago</taxon>
    </lineage>
</organism>
<sequence length="92" mass="10439">MQPKNITNTRSMYHCKTMFPLQQPEINTNDMHNMINIDIFGVHGSHGSQGRSVPEHERFPASHLNNYPLGQYGSSCSNSIKFSYSLLTTVPR</sequence>
<name>A0A396H1A8_MEDTR</name>